<feature type="region of interest" description="Disordered" evidence="2">
    <location>
        <begin position="82"/>
        <end position="102"/>
    </location>
</feature>
<dbReference type="STRING" id="257708.RGI145_00820"/>
<evidence type="ECO:0000256" key="1">
    <source>
        <dbReference type="ARBA" id="ARBA00023125"/>
    </source>
</evidence>
<dbReference type="InterPro" id="IPR050807">
    <property type="entry name" value="TransReg_Diox_bact_type"/>
</dbReference>
<dbReference type="Gene3D" id="2.60.120.10">
    <property type="entry name" value="Jelly Rolls"/>
    <property type="match status" value="1"/>
</dbReference>
<reference evidence="4 5" key="1">
    <citation type="submission" date="2016-05" db="EMBL/GenBank/DDBJ databases">
        <title>Complete Genome and Methylome Analysis of Psychrotrophic Bacterial Isolates from Antarctic Lake Untersee.</title>
        <authorList>
            <person name="Fomenkov A."/>
            <person name="Akimov V.N."/>
            <person name="Vasilyeva L.V."/>
            <person name="Andersen D."/>
            <person name="Vincze T."/>
            <person name="Roberts R.J."/>
        </authorList>
    </citation>
    <scope>NUCLEOTIDE SEQUENCE [LARGE SCALE GENOMIC DNA]</scope>
    <source>
        <strain evidence="4 5">U14-5</strain>
    </source>
</reference>
<gene>
    <name evidence="4" type="ORF">RGI145_00820</name>
</gene>
<dbReference type="eggNOG" id="COG1813">
    <property type="taxonomic scope" value="Bacteria"/>
</dbReference>
<evidence type="ECO:0000313" key="5">
    <source>
        <dbReference type="Proteomes" id="UP000185494"/>
    </source>
</evidence>
<dbReference type="Proteomes" id="UP000185494">
    <property type="component" value="Chromosome 1"/>
</dbReference>
<dbReference type="AlphaFoldDB" id="A0A1L7AAP4"/>
<dbReference type="InterPro" id="IPR001387">
    <property type="entry name" value="Cro/C1-type_HTH"/>
</dbReference>
<dbReference type="PANTHER" id="PTHR46797">
    <property type="entry name" value="HTH-TYPE TRANSCRIPTIONAL REGULATOR"/>
    <property type="match status" value="1"/>
</dbReference>
<dbReference type="KEGG" id="rgi:RGI145_00820"/>
<dbReference type="InterPro" id="IPR014710">
    <property type="entry name" value="RmlC-like_jellyroll"/>
</dbReference>
<evidence type="ECO:0000256" key="2">
    <source>
        <dbReference type="SAM" id="MobiDB-lite"/>
    </source>
</evidence>
<dbReference type="GO" id="GO:0003700">
    <property type="term" value="F:DNA-binding transcription factor activity"/>
    <property type="evidence" value="ECO:0007669"/>
    <property type="project" value="TreeGrafter"/>
</dbReference>
<dbReference type="PANTHER" id="PTHR46797:SF10">
    <property type="entry name" value="BLR1115 PROTEIN"/>
    <property type="match status" value="1"/>
</dbReference>
<feature type="domain" description="HTH cro/C1-type" evidence="3">
    <location>
        <begin position="21"/>
        <end position="75"/>
    </location>
</feature>
<dbReference type="GO" id="GO:0003677">
    <property type="term" value="F:DNA binding"/>
    <property type="evidence" value="ECO:0007669"/>
    <property type="project" value="UniProtKB-KW"/>
</dbReference>
<evidence type="ECO:0000313" key="4">
    <source>
        <dbReference type="EMBL" id="APT55875.1"/>
    </source>
</evidence>
<evidence type="ECO:0000259" key="3">
    <source>
        <dbReference type="PROSITE" id="PS50943"/>
    </source>
</evidence>
<dbReference type="SUPFAM" id="SSF51182">
    <property type="entry name" value="RmlC-like cupins"/>
    <property type="match status" value="1"/>
</dbReference>
<dbReference type="SUPFAM" id="SSF47413">
    <property type="entry name" value="lambda repressor-like DNA-binding domains"/>
    <property type="match status" value="1"/>
</dbReference>
<dbReference type="CDD" id="cd02209">
    <property type="entry name" value="cupin_XRE_C"/>
    <property type="match status" value="1"/>
</dbReference>
<accession>A0A1L7AAP4</accession>
<dbReference type="PROSITE" id="PS50943">
    <property type="entry name" value="HTH_CROC1"/>
    <property type="match status" value="1"/>
</dbReference>
<proteinExistence type="predicted"/>
<dbReference type="Pfam" id="PF01381">
    <property type="entry name" value="HTH_3"/>
    <property type="match status" value="1"/>
</dbReference>
<dbReference type="CDD" id="cd00093">
    <property type="entry name" value="HTH_XRE"/>
    <property type="match status" value="1"/>
</dbReference>
<keyword evidence="1" id="KW-0238">DNA-binding</keyword>
<dbReference type="EMBL" id="CP015583">
    <property type="protein sequence ID" value="APT55875.1"/>
    <property type="molecule type" value="Genomic_DNA"/>
</dbReference>
<dbReference type="InterPro" id="IPR010982">
    <property type="entry name" value="Lambda_DNA-bd_dom_sf"/>
</dbReference>
<dbReference type="RefSeq" id="WP_075796844.1">
    <property type="nucleotide sequence ID" value="NZ_CP015583.1"/>
</dbReference>
<dbReference type="GO" id="GO:0005829">
    <property type="term" value="C:cytosol"/>
    <property type="evidence" value="ECO:0007669"/>
    <property type="project" value="TreeGrafter"/>
</dbReference>
<dbReference type="Gene3D" id="1.10.260.40">
    <property type="entry name" value="lambda repressor-like DNA-binding domains"/>
    <property type="match status" value="1"/>
</dbReference>
<sequence>MSKIQDEAELSDLTLPLAARLRAEREERGWSIAEMAERSAVSRAMISKVERAEASPTAALLGRLASALGLTLSTLLARAEGDAGGGRVSRADTQPLWRDPDTGYMRRAVTPSGSDPELVRVELPTGARVDYPASTYLAWKHAIWVLEGELLFHEGAARHRLAAGDCLVLGAPADCAFENASERPCSYLVVLSRR</sequence>
<dbReference type="InterPro" id="IPR011051">
    <property type="entry name" value="RmlC_Cupin_sf"/>
</dbReference>
<organism evidence="4 5">
    <name type="scientific">Roseomonas gilardii</name>
    <dbReference type="NCBI Taxonomy" id="257708"/>
    <lineage>
        <taxon>Bacteria</taxon>
        <taxon>Pseudomonadati</taxon>
        <taxon>Pseudomonadota</taxon>
        <taxon>Alphaproteobacteria</taxon>
        <taxon>Acetobacterales</taxon>
        <taxon>Roseomonadaceae</taxon>
        <taxon>Roseomonas</taxon>
    </lineage>
</organism>
<name>A0A1L7AAP4_9PROT</name>
<dbReference type="SMART" id="SM00530">
    <property type="entry name" value="HTH_XRE"/>
    <property type="match status" value="1"/>
</dbReference>
<protein>
    <submittedName>
        <fullName evidence="4">LacI family transcriptional regulator</fullName>
    </submittedName>
</protein>